<feature type="domain" description="Helicase ATP-binding" evidence="6">
    <location>
        <begin position="151"/>
        <end position="360"/>
    </location>
</feature>
<dbReference type="PROSITE" id="PS51192">
    <property type="entry name" value="HELICASE_ATP_BIND_1"/>
    <property type="match status" value="1"/>
</dbReference>
<dbReference type="EMBL" id="JANBQB010000145">
    <property type="protein sequence ID" value="KAJ1980922.1"/>
    <property type="molecule type" value="Genomic_DNA"/>
</dbReference>
<dbReference type="InterPro" id="IPR014001">
    <property type="entry name" value="Helicase_ATP-bd"/>
</dbReference>
<dbReference type="GO" id="GO:0005524">
    <property type="term" value="F:ATP binding"/>
    <property type="evidence" value="ECO:0007669"/>
    <property type="project" value="UniProtKB-KW"/>
</dbReference>
<name>A0A9W8B2V6_9FUNG</name>
<gene>
    <name evidence="8" type="ORF">H4R34_002276</name>
</gene>
<dbReference type="Pfam" id="PF00270">
    <property type="entry name" value="DEAD"/>
    <property type="match status" value="1"/>
</dbReference>
<accession>A0A9W8B2V6</accession>
<feature type="domain" description="Helicase C-terminal" evidence="7">
    <location>
        <begin position="392"/>
        <end position="549"/>
    </location>
</feature>
<dbReference type="GO" id="GO:0003676">
    <property type="term" value="F:nucleic acid binding"/>
    <property type="evidence" value="ECO:0007669"/>
    <property type="project" value="InterPro"/>
</dbReference>
<dbReference type="CDD" id="cd00268">
    <property type="entry name" value="DEADc"/>
    <property type="match status" value="1"/>
</dbReference>
<feature type="region of interest" description="Disordered" evidence="5">
    <location>
        <begin position="1"/>
        <end position="42"/>
    </location>
</feature>
<sequence>MRQRYGAFSTRATAQASPPAGAKPEPKPEQRQSRQRGFVPARFQLQAIPNQSSADILLHEPLSKSYPPQGGARGTAEKAAGGQAKTSPQQRSDVRARLNSSSFDQLGIFPPLVSALQTHLRQFLPKNATDLTPTTIQALVIPELLARGAPKLQPSIQRSVFLAAETGSGKTLAYLTPIIHHLKLQEQHQSDTIASTVDAASTATTPIAPSLHARRVGRPRALILVPSRELVNQVVGVCKALCHAVKFRALGITSAEWRKRVRQQLENSPVDIVVATPSTFREYHQEGLLSFSDLRYMVVDEADTMLNESGFDDDVRALLAIAETAAAKPRHFLQCTLVSATLPKTVLQALDTLFTGKAHENPAFVKITTPRLHQVVPRTRHAFLYPDNYRGTKDQHLIKVLSQTPRDRTMVFCNRKQTAVLVNTMLKNKGLSTLVLHGDIHDPKERQLIIDQFTAQNPPNPTKAAQSAASPLAYPVLVCTDIASRGVDTLSVTQVIMYEFPTTAVDYLHRAGRTGRIGQRGKVISFVDNKTRVLADRIRRSIKERSILS</sequence>
<keyword evidence="1" id="KW-0547">Nucleotide-binding</keyword>
<dbReference type="AlphaFoldDB" id="A0A9W8B2V6"/>
<evidence type="ECO:0000259" key="7">
    <source>
        <dbReference type="PROSITE" id="PS51194"/>
    </source>
</evidence>
<dbReference type="GO" id="GO:0016787">
    <property type="term" value="F:hydrolase activity"/>
    <property type="evidence" value="ECO:0007669"/>
    <property type="project" value="UniProtKB-KW"/>
</dbReference>
<dbReference type="SMART" id="SM00490">
    <property type="entry name" value="HELICc"/>
    <property type="match status" value="1"/>
</dbReference>
<feature type="region of interest" description="Disordered" evidence="5">
    <location>
        <begin position="61"/>
        <end position="95"/>
    </location>
</feature>
<dbReference type="SUPFAM" id="SSF52540">
    <property type="entry name" value="P-loop containing nucleoside triphosphate hydrolases"/>
    <property type="match status" value="1"/>
</dbReference>
<dbReference type="OrthoDB" id="10256233at2759"/>
<evidence type="ECO:0000313" key="9">
    <source>
        <dbReference type="Proteomes" id="UP001151582"/>
    </source>
</evidence>
<dbReference type="InterPro" id="IPR001650">
    <property type="entry name" value="Helicase_C-like"/>
</dbReference>
<evidence type="ECO:0000256" key="2">
    <source>
        <dbReference type="ARBA" id="ARBA00022801"/>
    </source>
</evidence>
<keyword evidence="2" id="KW-0378">Hydrolase</keyword>
<evidence type="ECO:0000313" key="8">
    <source>
        <dbReference type="EMBL" id="KAJ1980922.1"/>
    </source>
</evidence>
<dbReference type="SMART" id="SM00487">
    <property type="entry name" value="DEXDc"/>
    <property type="match status" value="1"/>
</dbReference>
<dbReference type="GO" id="GO:0004386">
    <property type="term" value="F:helicase activity"/>
    <property type="evidence" value="ECO:0007669"/>
    <property type="project" value="UniProtKB-KW"/>
</dbReference>
<dbReference type="Proteomes" id="UP001151582">
    <property type="component" value="Unassembled WGS sequence"/>
</dbReference>
<evidence type="ECO:0008006" key="10">
    <source>
        <dbReference type="Google" id="ProtNLM"/>
    </source>
</evidence>
<dbReference type="PROSITE" id="PS51194">
    <property type="entry name" value="HELICASE_CTER"/>
    <property type="match status" value="1"/>
</dbReference>
<evidence type="ECO:0000256" key="4">
    <source>
        <dbReference type="ARBA" id="ARBA00022840"/>
    </source>
</evidence>
<dbReference type="Gene3D" id="3.40.50.300">
    <property type="entry name" value="P-loop containing nucleotide triphosphate hydrolases"/>
    <property type="match status" value="2"/>
</dbReference>
<keyword evidence="4" id="KW-0067">ATP-binding</keyword>
<dbReference type="PANTHER" id="PTHR47960">
    <property type="entry name" value="DEAD-BOX ATP-DEPENDENT RNA HELICASE 50"/>
    <property type="match status" value="1"/>
</dbReference>
<proteinExistence type="predicted"/>
<evidence type="ECO:0000256" key="5">
    <source>
        <dbReference type="SAM" id="MobiDB-lite"/>
    </source>
</evidence>
<reference evidence="8" key="1">
    <citation type="submission" date="2022-07" db="EMBL/GenBank/DDBJ databases">
        <title>Phylogenomic reconstructions and comparative analyses of Kickxellomycotina fungi.</title>
        <authorList>
            <person name="Reynolds N.K."/>
            <person name="Stajich J.E."/>
            <person name="Barry K."/>
            <person name="Grigoriev I.V."/>
            <person name="Crous P."/>
            <person name="Smith M.E."/>
        </authorList>
    </citation>
    <scope>NUCLEOTIDE SEQUENCE</scope>
    <source>
        <strain evidence="8">RSA 567</strain>
    </source>
</reference>
<keyword evidence="3" id="KW-0347">Helicase</keyword>
<evidence type="ECO:0000256" key="1">
    <source>
        <dbReference type="ARBA" id="ARBA00022741"/>
    </source>
</evidence>
<organism evidence="8 9">
    <name type="scientific">Dimargaris verticillata</name>
    <dbReference type="NCBI Taxonomy" id="2761393"/>
    <lineage>
        <taxon>Eukaryota</taxon>
        <taxon>Fungi</taxon>
        <taxon>Fungi incertae sedis</taxon>
        <taxon>Zoopagomycota</taxon>
        <taxon>Kickxellomycotina</taxon>
        <taxon>Dimargaritomycetes</taxon>
        <taxon>Dimargaritales</taxon>
        <taxon>Dimargaritaceae</taxon>
        <taxon>Dimargaris</taxon>
    </lineage>
</organism>
<protein>
    <recommendedName>
        <fullName evidence="10">P-loop containing nucleoside triphosphate hydrolase protein</fullName>
    </recommendedName>
</protein>
<evidence type="ECO:0000259" key="6">
    <source>
        <dbReference type="PROSITE" id="PS51192"/>
    </source>
</evidence>
<dbReference type="InterPro" id="IPR044742">
    <property type="entry name" value="DEAD/DEAH_RhlB"/>
</dbReference>
<dbReference type="Pfam" id="PF00271">
    <property type="entry name" value="Helicase_C"/>
    <property type="match status" value="1"/>
</dbReference>
<comment type="caution">
    <text evidence="8">The sequence shown here is derived from an EMBL/GenBank/DDBJ whole genome shotgun (WGS) entry which is preliminary data.</text>
</comment>
<keyword evidence="9" id="KW-1185">Reference proteome</keyword>
<dbReference type="InterPro" id="IPR027417">
    <property type="entry name" value="P-loop_NTPase"/>
</dbReference>
<dbReference type="InterPro" id="IPR011545">
    <property type="entry name" value="DEAD/DEAH_box_helicase_dom"/>
</dbReference>
<evidence type="ECO:0000256" key="3">
    <source>
        <dbReference type="ARBA" id="ARBA00022806"/>
    </source>
</evidence>
<dbReference type="CDD" id="cd18787">
    <property type="entry name" value="SF2_C_DEAD"/>
    <property type="match status" value="1"/>
</dbReference>